<gene>
    <name evidence="1" type="ORF">SAMN05444349_13058</name>
</gene>
<protein>
    <submittedName>
        <fullName evidence="1">Uncharacterized protein</fullName>
    </submittedName>
</protein>
<accession>A0A1M5DSJ8</accession>
<evidence type="ECO:0000313" key="2">
    <source>
        <dbReference type="Proteomes" id="UP000184436"/>
    </source>
</evidence>
<keyword evidence="2" id="KW-1185">Reference proteome</keyword>
<organism evidence="1 2">
    <name type="scientific">Bacteroides faecichinchillae</name>
    <dbReference type="NCBI Taxonomy" id="871325"/>
    <lineage>
        <taxon>Bacteria</taxon>
        <taxon>Pseudomonadati</taxon>
        <taxon>Bacteroidota</taxon>
        <taxon>Bacteroidia</taxon>
        <taxon>Bacteroidales</taxon>
        <taxon>Bacteroidaceae</taxon>
        <taxon>Bacteroides</taxon>
    </lineage>
</organism>
<dbReference type="Proteomes" id="UP000184436">
    <property type="component" value="Unassembled WGS sequence"/>
</dbReference>
<name>A0A1M5DSJ8_9BACE</name>
<reference evidence="1 2" key="1">
    <citation type="submission" date="2016-11" db="EMBL/GenBank/DDBJ databases">
        <authorList>
            <person name="Jaros S."/>
            <person name="Januszkiewicz K."/>
            <person name="Wedrychowicz H."/>
        </authorList>
    </citation>
    <scope>NUCLEOTIDE SEQUENCE [LARGE SCALE GENOMIC DNA]</scope>
    <source>
        <strain evidence="1 2">DSM 26883</strain>
    </source>
</reference>
<evidence type="ECO:0000313" key="1">
    <source>
        <dbReference type="EMBL" id="SHF69844.1"/>
    </source>
</evidence>
<dbReference type="STRING" id="871325.SAMN05444349_13058"/>
<sequence length="38" mass="4512">MGTKFKKLKIIMNDFNLYKGAWISSLPPHKMKRISEKM</sequence>
<dbReference type="EMBL" id="FQVD01000030">
    <property type="protein sequence ID" value="SHF69844.1"/>
    <property type="molecule type" value="Genomic_DNA"/>
</dbReference>
<proteinExistence type="predicted"/>
<dbReference type="AlphaFoldDB" id="A0A1M5DSJ8"/>